<evidence type="ECO:0000313" key="2">
    <source>
        <dbReference type="Proteomes" id="UP001144978"/>
    </source>
</evidence>
<gene>
    <name evidence="1" type="ORF">NUW54_g7102</name>
</gene>
<keyword evidence="2" id="KW-1185">Reference proteome</keyword>
<organism evidence="1 2">
    <name type="scientific">Trametes sanguinea</name>
    <dbReference type="NCBI Taxonomy" id="158606"/>
    <lineage>
        <taxon>Eukaryota</taxon>
        <taxon>Fungi</taxon>
        <taxon>Dikarya</taxon>
        <taxon>Basidiomycota</taxon>
        <taxon>Agaricomycotina</taxon>
        <taxon>Agaricomycetes</taxon>
        <taxon>Polyporales</taxon>
        <taxon>Polyporaceae</taxon>
        <taxon>Trametes</taxon>
    </lineage>
</organism>
<dbReference type="EMBL" id="JANSHE010001994">
    <property type="protein sequence ID" value="KAJ2997700.1"/>
    <property type="molecule type" value="Genomic_DNA"/>
</dbReference>
<protein>
    <submittedName>
        <fullName evidence="1">Uncharacterized protein</fullName>
    </submittedName>
</protein>
<proteinExistence type="predicted"/>
<evidence type="ECO:0000313" key="1">
    <source>
        <dbReference type="EMBL" id="KAJ2997700.1"/>
    </source>
</evidence>
<sequence length="560" mass="61963">MASSENSQLVFDFDTISTLNYCACACMALLLYYNLTTFDEEAKHYTRHVLTGASVLYLLNRYLPLAVVIYNGPFWSLSRNKVRLALLSRIWKLTYDSFSAVEVEPHRTHCYPTSVNVGFFARCGAEQYLGLVLESLQCLPWAGEGPDLHVDMLTNQRRLWLAQIIFVCSLSPVVITTVAAHWTIVYVDPLFGCSIDEPMPMYLTECCTCSFMFQNITLLTMDDSRHCRAPSLNSCRYRGNPDHMEDAVRRPQALEVCQQEAYLCDRHDEGWNDVLRGPNTVEHMPNDLRDLGFRYQVFTDSTGPGILSKFIEPLTAILVSSFLTDLHKAASAATNQDSLLSMGTVEFRVIGSIGASLPGPGEGVEDETLAGETVLDDETLGRLFVSRDGMEMPRQPEKPSSKSSGSAIPSPKRTPCISTRSSTSTSISATSSSNKDEEGFARGWASSGVKMDVDEPLPAAPVGPKWGDKEWTRKVEAAYWHALPTPPPTPPADGASPGSVFEYADRLAVKVLSEVTGAQGNKVGQWMESLDGEAEEKRRTLFRTQYRAVESEVVGLAVKW</sequence>
<reference evidence="1" key="1">
    <citation type="submission" date="2022-08" db="EMBL/GenBank/DDBJ databases">
        <title>Genome Sequence of Pycnoporus sanguineus.</title>
        <authorList>
            <person name="Buettner E."/>
        </authorList>
    </citation>
    <scope>NUCLEOTIDE SEQUENCE</scope>
    <source>
        <strain evidence="1">CG-C14</strain>
    </source>
</reference>
<name>A0ACC1PPQ7_9APHY</name>
<accession>A0ACC1PPQ7</accession>
<dbReference type="Proteomes" id="UP001144978">
    <property type="component" value="Unassembled WGS sequence"/>
</dbReference>
<comment type="caution">
    <text evidence="1">The sequence shown here is derived from an EMBL/GenBank/DDBJ whole genome shotgun (WGS) entry which is preliminary data.</text>
</comment>